<dbReference type="EMBL" id="JANBOI010002826">
    <property type="protein sequence ID" value="KAJ1719697.1"/>
    <property type="molecule type" value="Genomic_DNA"/>
</dbReference>
<feature type="non-terminal residue" evidence="2">
    <location>
        <position position="54"/>
    </location>
</feature>
<dbReference type="Proteomes" id="UP001143981">
    <property type="component" value="Unassembled WGS sequence"/>
</dbReference>
<feature type="region of interest" description="Disordered" evidence="1">
    <location>
        <begin position="1"/>
        <end position="54"/>
    </location>
</feature>
<protein>
    <submittedName>
        <fullName evidence="2">Uncharacterized protein</fullName>
    </submittedName>
</protein>
<comment type="caution">
    <text evidence="2">The sequence shown here is derived from an EMBL/GenBank/DDBJ whole genome shotgun (WGS) entry which is preliminary data.</text>
</comment>
<reference evidence="2" key="1">
    <citation type="submission" date="2022-07" db="EMBL/GenBank/DDBJ databases">
        <title>Phylogenomic reconstructions and comparative analyses of Kickxellomycotina fungi.</title>
        <authorList>
            <person name="Reynolds N.K."/>
            <person name="Stajich J.E."/>
            <person name="Barry K."/>
            <person name="Grigoriev I.V."/>
            <person name="Crous P."/>
            <person name="Smith M.E."/>
        </authorList>
    </citation>
    <scope>NUCLEOTIDE SEQUENCE</scope>
    <source>
        <strain evidence="2">BCRC 34381</strain>
    </source>
</reference>
<accession>A0A9W8CQC6</accession>
<organism evidence="2 3">
    <name type="scientific">Coemansia biformis</name>
    <dbReference type="NCBI Taxonomy" id="1286918"/>
    <lineage>
        <taxon>Eukaryota</taxon>
        <taxon>Fungi</taxon>
        <taxon>Fungi incertae sedis</taxon>
        <taxon>Zoopagomycota</taxon>
        <taxon>Kickxellomycotina</taxon>
        <taxon>Kickxellomycetes</taxon>
        <taxon>Kickxellales</taxon>
        <taxon>Kickxellaceae</taxon>
        <taxon>Coemansia</taxon>
    </lineage>
</organism>
<name>A0A9W8CQC6_9FUNG</name>
<evidence type="ECO:0000313" key="3">
    <source>
        <dbReference type="Proteomes" id="UP001143981"/>
    </source>
</evidence>
<dbReference type="AlphaFoldDB" id="A0A9W8CQC6"/>
<proteinExistence type="predicted"/>
<sequence length="54" mass="5692">VLPAPMEPRPRSRAQLQAHCGQPARGGRDPRAFSARQAQGRQEAAGTASAARQA</sequence>
<evidence type="ECO:0000313" key="2">
    <source>
        <dbReference type="EMBL" id="KAJ1719697.1"/>
    </source>
</evidence>
<gene>
    <name evidence="2" type="ORF">LPJ61_006265</name>
</gene>
<evidence type="ECO:0000256" key="1">
    <source>
        <dbReference type="SAM" id="MobiDB-lite"/>
    </source>
</evidence>
<feature type="non-terminal residue" evidence="2">
    <location>
        <position position="1"/>
    </location>
</feature>
<keyword evidence="3" id="KW-1185">Reference proteome</keyword>
<feature type="compositionally biased region" description="Low complexity" evidence="1">
    <location>
        <begin position="35"/>
        <end position="48"/>
    </location>
</feature>